<dbReference type="GO" id="GO:0046873">
    <property type="term" value="F:metal ion transmembrane transporter activity"/>
    <property type="evidence" value="ECO:0007669"/>
    <property type="project" value="InterPro"/>
</dbReference>
<evidence type="ECO:0000256" key="1">
    <source>
        <dbReference type="ARBA" id="ARBA00004127"/>
    </source>
</evidence>
<name>A0A6A7C4H0_9PEZI</name>
<feature type="transmembrane region" description="Helical" evidence="7">
    <location>
        <begin position="123"/>
        <end position="141"/>
    </location>
</feature>
<feature type="transmembrane region" description="Helical" evidence="7">
    <location>
        <begin position="162"/>
        <end position="182"/>
    </location>
</feature>
<accession>A0A6A7C4H0</accession>
<evidence type="ECO:0000256" key="4">
    <source>
        <dbReference type="ARBA" id="ARBA00022989"/>
    </source>
</evidence>
<feature type="transmembrane region" description="Helical" evidence="7">
    <location>
        <begin position="267"/>
        <end position="285"/>
    </location>
</feature>
<dbReference type="InterPro" id="IPR003689">
    <property type="entry name" value="ZIP"/>
</dbReference>
<feature type="transmembrane region" description="Helical" evidence="7">
    <location>
        <begin position="188"/>
        <end position="212"/>
    </location>
</feature>
<keyword evidence="4 7" id="KW-1133">Transmembrane helix</keyword>
<keyword evidence="3 7" id="KW-0812">Transmembrane</keyword>
<dbReference type="Proteomes" id="UP000799421">
    <property type="component" value="Unassembled WGS sequence"/>
</dbReference>
<evidence type="ECO:0000256" key="5">
    <source>
        <dbReference type="ARBA" id="ARBA00023034"/>
    </source>
</evidence>
<gene>
    <name evidence="8" type="ORF">K470DRAFT_255996</name>
</gene>
<dbReference type="InterPro" id="IPR045891">
    <property type="entry name" value="ZIP9"/>
</dbReference>
<organism evidence="8 9">
    <name type="scientific">Piedraia hortae CBS 480.64</name>
    <dbReference type="NCBI Taxonomy" id="1314780"/>
    <lineage>
        <taxon>Eukaryota</taxon>
        <taxon>Fungi</taxon>
        <taxon>Dikarya</taxon>
        <taxon>Ascomycota</taxon>
        <taxon>Pezizomycotina</taxon>
        <taxon>Dothideomycetes</taxon>
        <taxon>Dothideomycetidae</taxon>
        <taxon>Capnodiales</taxon>
        <taxon>Piedraiaceae</taxon>
        <taxon>Piedraia</taxon>
    </lineage>
</organism>
<evidence type="ECO:0000313" key="9">
    <source>
        <dbReference type="Proteomes" id="UP000799421"/>
    </source>
</evidence>
<evidence type="ECO:0000256" key="2">
    <source>
        <dbReference type="ARBA" id="ARBA00004394"/>
    </source>
</evidence>
<dbReference type="Pfam" id="PF02535">
    <property type="entry name" value="Zip"/>
    <property type="match status" value="1"/>
</dbReference>
<proteinExistence type="predicted"/>
<dbReference type="PANTHER" id="PTHR16133">
    <property type="entry name" value="SOLUTE CARRIER FAMILY 39 ZINC TRANSPORTER , MEMBER 9-RELATED"/>
    <property type="match status" value="1"/>
</dbReference>
<evidence type="ECO:0000256" key="3">
    <source>
        <dbReference type="ARBA" id="ARBA00022692"/>
    </source>
</evidence>
<dbReference type="GO" id="GO:0000139">
    <property type="term" value="C:Golgi membrane"/>
    <property type="evidence" value="ECO:0007669"/>
    <property type="project" value="UniProtKB-SubCell"/>
</dbReference>
<keyword evidence="9" id="KW-1185">Reference proteome</keyword>
<keyword evidence="5" id="KW-0333">Golgi apparatus</keyword>
<evidence type="ECO:0000256" key="7">
    <source>
        <dbReference type="SAM" id="Phobius"/>
    </source>
</evidence>
<keyword evidence="6 7" id="KW-0472">Membrane</keyword>
<dbReference type="GO" id="GO:0006829">
    <property type="term" value="P:zinc ion transport"/>
    <property type="evidence" value="ECO:0007669"/>
    <property type="project" value="InterPro"/>
</dbReference>
<evidence type="ECO:0000256" key="6">
    <source>
        <dbReference type="ARBA" id="ARBA00023136"/>
    </source>
</evidence>
<feature type="transmembrane region" description="Helical" evidence="7">
    <location>
        <begin position="6"/>
        <end position="29"/>
    </location>
</feature>
<evidence type="ECO:0000313" key="8">
    <source>
        <dbReference type="EMBL" id="KAF2862364.1"/>
    </source>
</evidence>
<dbReference type="OrthoDB" id="19859at2759"/>
<dbReference type="AlphaFoldDB" id="A0A6A7C4H0"/>
<dbReference type="PANTHER" id="PTHR16133:SF0">
    <property type="entry name" value="ZINC_IRON REGULATED TRANSPORTER-RELATED PROTEIN 102B, ISOFORM E"/>
    <property type="match status" value="1"/>
</dbReference>
<dbReference type="EMBL" id="MU005966">
    <property type="protein sequence ID" value="KAF2862364.1"/>
    <property type="molecule type" value="Genomic_DNA"/>
</dbReference>
<protein>
    <submittedName>
        <fullName evidence="8">Zip-domain-containing protein</fullName>
    </submittedName>
</protein>
<feature type="transmembrane region" description="Helical" evidence="7">
    <location>
        <begin position="224"/>
        <end position="247"/>
    </location>
</feature>
<comment type="subcellular location">
    <subcellularLocation>
        <location evidence="1">Endomembrane system</location>
        <topology evidence="1">Multi-pass membrane protein</topology>
    </subcellularLocation>
    <subcellularLocation>
        <location evidence="2">Golgi apparatus membrane</location>
    </subcellularLocation>
</comment>
<sequence length="380" mass="40047">MADGVLNLLVLCAVMGAASFGAGLLPLAFTLSQRHLRLLSALGAGVLLGSALVAVIPEGVETICLAPPSHHKHEHEHVQAQDHVHHHHHHHHTQGHYYGNYNAKRHIPPPGGSEGGCPSHKSVGVALLIGFVLMYLIDILPKSLLQRKSLSGSSESSGSSSISTTIGLVIHAFADGIALGAASSAPGLTLVIFLALMIHKAPASFGLTSILLKQGLPKRNARFHLAIFALASPVGAIVTNLLTSWWAGPVAQTTARRHEVEANDSSYTTGFLLLFSGGTFLYVAMHALQDSGNHDHGPGHEYTVAATDPDEEQKVTGTEEDGLTYSQEPIPLMDDAFGPSNAKPRRVSIREAPEKQSLVDAGVTVGGMLLPLVLSTIMGS</sequence>
<reference evidence="8" key="1">
    <citation type="journal article" date="2020" name="Stud. Mycol.">
        <title>101 Dothideomycetes genomes: a test case for predicting lifestyles and emergence of pathogens.</title>
        <authorList>
            <person name="Haridas S."/>
            <person name="Albert R."/>
            <person name="Binder M."/>
            <person name="Bloem J."/>
            <person name="Labutti K."/>
            <person name="Salamov A."/>
            <person name="Andreopoulos B."/>
            <person name="Baker S."/>
            <person name="Barry K."/>
            <person name="Bills G."/>
            <person name="Bluhm B."/>
            <person name="Cannon C."/>
            <person name="Castanera R."/>
            <person name="Culley D."/>
            <person name="Daum C."/>
            <person name="Ezra D."/>
            <person name="Gonzalez J."/>
            <person name="Henrissat B."/>
            <person name="Kuo A."/>
            <person name="Liang C."/>
            <person name="Lipzen A."/>
            <person name="Lutzoni F."/>
            <person name="Magnuson J."/>
            <person name="Mondo S."/>
            <person name="Nolan M."/>
            <person name="Ohm R."/>
            <person name="Pangilinan J."/>
            <person name="Park H.-J."/>
            <person name="Ramirez L."/>
            <person name="Alfaro M."/>
            <person name="Sun H."/>
            <person name="Tritt A."/>
            <person name="Yoshinaga Y."/>
            <person name="Zwiers L.-H."/>
            <person name="Turgeon B."/>
            <person name="Goodwin S."/>
            <person name="Spatafora J."/>
            <person name="Crous P."/>
            <person name="Grigoriev I."/>
        </authorList>
    </citation>
    <scope>NUCLEOTIDE SEQUENCE</scope>
    <source>
        <strain evidence="8">CBS 480.64</strain>
    </source>
</reference>
<feature type="transmembrane region" description="Helical" evidence="7">
    <location>
        <begin position="36"/>
        <end position="56"/>
    </location>
</feature>